<accession>A0AAE0WMR1</accession>
<dbReference type="AlphaFoldDB" id="A0AAE0WMR1"/>
<sequence length="428" mass="49356">MRLINTESYKLQDFTDSHNTPKYAILSHRWQEDEVLCKDYRKGRYDREAQGYLKIKRCCDFAQRRGQQWVWIDTCCIDKSSSAELSEAINSMFQWYSKAEECYAYLSDVSASVNDPQTRMHEFSSSRWWTRGWTLQELIAPKIVIFVDALWDALGAKWSSGAKTDVHLADIIHDITGVPLEVLAVPESRYFYSVAQRMSWAARRVTTRLEDAAYCLLGIFGVNMVLLYGERKDAFLRLQREVYSRTGDETLFAWPLHAHPHPKGGTIIYDTNGASGMLAENVSRFAEMGHVRCVSTKDSYLTLTGYGAEITIKVGASPPRAFYSRHDRRFVCLPLLSVDKRQRPQLLSESESFDDSPFMLYMHTTGCGHYGRFALPDHMKHDDMDWQPFKNDQILIVHHSKSEAFRYCSSLSFEGQYFEGQHFGHMIA</sequence>
<proteinExistence type="predicted"/>
<dbReference type="EMBL" id="JAUTXT010000018">
    <property type="protein sequence ID" value="KAK3674663.1"/>
    <property type="molecule type" value="Genomic_DNA"/>
</dbReference>
<dbReference type="PANTHER" id="PTHR10622:SF10">
    <property type="entry name" value="HET DOMAIN-CONTAINING PROTEIN"/>
    <property type="match status" value="1"/>
</dbReference>
<feature type="domain" description="Heterokaryon incompatibility" evidence="1">
    <location>
        <begin position="23"/>
        <end position="116"/>
    </location>
</feature>
<reference evidence="2" key="1">
    <citation type="submission" date="2023-07" db="EMBL/GenBank/DDBJ databases">
        <title>Black Yeasts Isolated from many extreme environments.</title>
        <authorList>
            <person name="Coleine C."/>
            <person name="Stajich J.E."/>
            <person name="Selbmann L."/>
        </authorList>
    </citation>
    <scope>NUCLEOTIDE SEQUENCE</scope>
    <source>
        <strain evidence="2">CCFEE 5485</strain>
    </source>
</reference>
<evidence type="ECO:0000313" key="3">
    <source>
        <dbReference type="Proteomes" id="UP001274830"/>
    </source>
</evidence>
<keyword evidence="3" id="KW-1185">Reference proteome</keyword>
<name>A0AAE0WMR1_9PEZI</name>
<dbReference type="InterPro" id="IPR010730">
    <property type="entry name" value="HET"/>
</dbReference>
<organism evidence="2 3">
    <name type="scientific">Recurvomyces mirabilis</name>
    <dbReference type="NCBI Taxonomy" id="574656"/>
    <lineage>
        <taxon>Eukaryota</taxon>
        <taxon>Fungi</taxon>
        <taxon>Dikarya</taxon>
        <taxon>Ascomycota</taxon>
        <taxon>Pezizomycotina</taxon>
        <taxon>Dothideomycetes</taxon>
        <taxon>Dothideomycetidae</taxon>
        <taxon>Mycosphaerellales</taxon>
        <taxon>Teratosphaeriaceae</taxon>
        <taxon>Recurvomyces</taxon>
    </lineage>
</organism>
<protein>
    <recommendedName>
        <fullName evidence="1">Heterokaryon incompatibility domain-containing protein</fullName>
    </recommendedName>
</protein>
<gene>
    <name evidence="2" type="ORF">LTR78_005385</name>
</gene>
<comment type="caution">
    <text evidence="2">The sequence shown here is derived from an EMBL/GenBank/DDBJ whole genome shotgun (WGS) entry which is preliminary data.</text>
</comment>
<evidence type="ECO:0000259" key="1">
    <source>
        <dbReference type="Pfam" id="PF06985"/>
    </source>
</evidence>
<dbReference type="Proteomes" id="UP001274830">
    <property type="component" value="Unassembled WGS sequence"/>
</dbReference>
<dbReference type="PANTHER" id="PTHR10622">
    <property type="entry name" value="HET DOMAIN-CONTAINING PROTEIN"/>
    <property type="match status" value="1"/>
</dbReference>
<evidence type="ECO:0000313" key="2">
    <source>
        <dbReference type="EMBL" id="KAK3674663.1"/>
    </source>
</evidence>
<dbReference type="Pfam" id="PF06985">
    <property type="entry name" value="HET"/>
    <property type="match status" value="1"/>
</dbReference>